<keyword evidence="3" id="KW-1185">Reference proteome</keyword>
<sequence length="90" mass="10341">MCITIVGGDNIAKINGNLYKNGFFVIKHISGRKKSHKCVEIPKNTDIVLVFIDYVNHKLCEHIKRESKKMGIKAVYSKRAWSYIETLLCE</sequence>
<evidence type="ECO:0000256" key="1">
    <source>
        <dbReference type="ARBA" id="ARBA00007189"/>
    </source>
</evidence>
<evidence type="ECO:0000313" key="2">
    <source>
        <dbReference type="EMBL" id="GIM27628.1"/>
    </source>
</evidence>
<organism evidence="2 3">
    <name type="scientific">Clostridium polyendosporum</name>
    <dbReference type="NCBI Taxonomy" id="69208"/>
    <lineage>
        <taxon>Bacteria</taxon>
        <taxon>Bacillati</taxon>
        <taxon>Bacillota</taxon>
        <taxon>Clostridia</taxon>
        <taxon>Eubacteriales</taxon>
        <taxon>Clostridiaceae</taxon>
        <taxon>Clostridium</taxon>
    </lineage>
</organism>
<comment type="similarity">
    <text evidence="1">Belongs to the UPF0751 family.</text>
</comment>
<dbReference type="RefSeq" id="WP_212902388.1">
    <property type="nucleotide sequence ID" value="NZ_BOPZ01000002.1"/>
</dbReference>
<proteinExistence type="inferred from homology"/>
<dbReference type="AlphaFoldDB" id="A0A919RY07"/>
<dbReference type="Pfam" id="PF10087">
    <property type="entry name" value="DUF2325"/>
    <property type="match status" value="1"/>
</dbReference>
<dbReference type="EMBL" id="BOPZ01000002">
    <property type="protein sequence ID" value="GIM27628.1"/>
    <property type="molecule type" value="Genomic_DNA"/>
</dbReference>
<dbReference type="Proteomes" id="UP000679179">
    <property type="component" value="Unassembled WGS sequence"/>
</dbReference>
<name>A0A919RY07_9CLOT</name>
<dbReference type="InterPro" id="IPR016772">
    <property type="entry name" value="UCP020408"/>
</dbReference>
<gene>
    <name evidence="2" type="ORF">CPJCM30710_02940</name>
</gene>
<accession>A0A919RY07</accession>
<evidence type="ECO:0000313" key="3">
    <source>
        <dbReference type="Proteomes" id="UP000679179"/>
    </source>
</evidence>
<protein>
    <submittedName>
        <fullName evidence="2">Dihydroorotate dehydrogenase</fullName>
    </submittedName>
</protein>
<reference evidence="2" key="1">
    <citation type="submission" date="2021-03" db="EMBL/GenBank/DDBJ databases">
        <title>Taxonomic study of Clostridium polyendosporum from meadow-gley soil under rice.</title>
        <authorList>
            <person name="Kobayashi H."/>
            <person name="Tanizawa Y."/>
            <person name="Yagura M."/>
        </authorList>
    </citation>
    <scope>NUCLEOTIDE SEQUENCE</scope>
    <source>
        <strain evidence="2">JCM 30710</strain>
    </source>
</reference>
<comment type="caution">
    <text evidence="2">The sequence shown here is derived from an EMBL/GenBank/DDBJ whole genome shotgun (WGS) entry which is preliminary data.</text>
</comment>